<evidence type="ECO:0000259" key="12">
    <source>
        <dbReference type="Pfam" id="PF02434"/>
    </source>
</evidence>
<keyword evidence="10" id="KW-1133">Transmembrane helix</keyword>
<evidence type="ECO:0000313" key="13">
    <source>
        <dbReference type="EMBL" id="KAF2199714.1"/>
    </source>
</evidence>
<keyword evidence="6" id="KW-0808">Transferase</keyword>
<evidence type="ECO:0000256" key="10">
    <source>
        <dbReference type="ARBA" id="ARBA00022989"/>
    </source>
</evidence>
<dbReference type="InterPro" id="IPR026050">
    <property type="entry name" value="C1GALT1/C1GALT1_chp1"/>
</dbReference>
<evidence type="ECO:0000256" key="8">
    <source>
        <dbReference type="ARBA" id="ARBA00022741"/>
    </source>
</evidence>
<evidence type="ECO:0000256" key="3">
    <source>
        <dbReference type="ARBA" id="ARBA00006462"/>
    </source>
</evidence>
<dbReference type="GO" id="GO:0000166">
    <property type="term" value="F:nucleotide binding"/>
    <property type="evidence" value="ECO:0007669"/>
    <property type="project" value="UniProtKB-KW"/>
</dbReference>
<dbReference type="AlphaFoldDB" id="A0A9P4JM79"/>
<comment type="caution">
    <text evidence="13">The sequence shown here is derived from an EMBL/GenBank/DDBJ whole genome shotgun (WGS) entry which is preliminary data.</text>
</comment>
<comment type="pathway">
    <text evidence="2">Protein modification; protein glycosylation.</text>
</comment>
<dbReference type="PANTHER" id="PTHR23033">
    <property type="entry name" value="BETA1,3-GALACTOSYLTRANSFERASE"/>
    <property type="match status" value="1"/>
</dbReference>
<keyword evidence="8" id="KW-0547">Nucleotide-binding</keyword>
<evidence type="ECO:0000256" key="9">
    <source>
        <dbReference type="ARBA" id="ARBA00022968"/>
    </source>
</evidence>
<dbReference type="OrthoDB" id="414175at2759"/>
<keyword evidence="14" id="KW-1185">Reference proteome</keyword>
<keyword evidence="11" id="KW-0472">Membrane</keyword>
<dbReference type="PANTHER" id="PTHR23033:SF43">
    <property type="entry name" value="APPLE DOMAIN-CONTAINING PROTEIN"/>
    <property type="match status" value="1"/>
</dbReference>
<proteinExistence type="inferred from homology"/>
<keyword evidence="5" id="KW-0328">Glycosyltransferase</keyword>
<protein>
    <recommendedName>
        <fullName evidence="4">N-acetylgalactosaminide beta-1,3-galactosyltransferase</fullName>
        <ecNumber evidence="4">2.4.1.122</ecNumber>
    </recommendedName>
</protein>
<organism evidence="13 14">
    <name type="scientific">Delitschia confertaspora ATCC 74209</name>
    <dbReference type="NCBI Taxonomy" id="1513339"/>
    <lineage>
        <taxon>Eukaryota</taxon>
        <taxon>Fungi</taxon>
        <taxon>Dikarya</taxon>
        <taxon>Ascomycota</taxon>
        <taxon>Pezizomycotina</taxon>
        <taxon>Dothideomycetes</taxon>
        <taxon>Pleosporomycetidae</taxon>
        <taxon>Pleosporales</taxon>
        <taxon>Delitschiaceae</taxon>
        <taxon>Delitschia</taxon>
    </lineage>
</organism>
<comment type="subcellular location">
    <subcellularLocation>
        <location evidence="1">Membrane</location>
        <topology evidence="1">Single-pass type II membrane protein</topology>
    </subcellularLocation>
</comment>
<evidence type="ECO:0000256" key="7">
    <source>
        <dbReference type="ARBA" id="ARBA00022692"/>
    </source>
</evidence>
<evidence type="ECO:0000256" key="5">
    <source>
        <dbReference type="ARBA" id="ARBA00022676"/>
    </source>
</evidence>
<comment type="similarity">
    <text evidence="3">Belongs to the glycosyltransferase 31 family. Beta3-Gal-T subfamily.</text>
</comment>
<evidence type="ECO:0000256" key="6">
    <source>
        <dbReference type="ARBA" id="ARBA00022679"/>
    </source>
</evidence>
<gene>
    <name evidence="13" type="ORF">GQ43DRAFT_442236</name>
</gene>
<evidence type="ECO:0000256" key="11">
    <source>
        <dbReference type="ARBA" id="ARBA00023136"/>
    </source>
</evidence>
<reference evidence="13" key="1">
    <citation type="journal article" date="2020" name="Stud. Mycol.">
        <title>101 Dothideomycetes genomes: a test case for predicting lifestyles and emergence of pathogens.</title>
        <authorList>
            <person name="Haridas S."/>
            <person name="Albert R."/>
            <person name="Binder M."/>
            <person name="Bloem J."/>
            <person name="Labutti K."/>
            <person name="Salamov A."/>
            <person name="Andreopoulos B."/>
            <person name="Baker S."/>
            <person name="Barry K."/>
            <person name="Bills G."/>
            <person name="Bluhm B."/>
            <person name="Cannon C."/>
            <person name="Castanera R."/>
            <person name="Culley D."/>
            <person name="Daum C."/>
            <person name="Ezra D."/>
            <person name="Gonzalez J."/>
            <person name="Henrissat B."/>
            <person name="Kuo A."/>
            <person name="Liang C."/>
            <person name="Lipzen A."/>
            <person name="Lutzoni F."/>
            <person name="Magnuson J."/>
            <person name="Mondo S."/>
            <person name="Nolan M."/>
            <person name="Ohm R."/>
            <person name="Pangilinan J."/>
            <person name="Park H.-J."/>
            <person name="Ramirez L."/>
            <person name="Alfaro M."/>
            <person name="Sun H."/>
            <person name="Tritt A."/>
            <person name="Yoshinaga Y."/>
            <person name="Zwiers L.-H."/>
            <person name="Turgeon B."/>
            <person name="Goodwin S."/>
            <person name="Spatafora J."/>
            <person name="Crous P."/>
            <person name="Grigoriev I."/>
        </authorList>
    </citation>
    <scope>NUCLEOTIDE SEQUENCE</scope>
    <source>
        <strain evidence="13">ATCC 74209</strain>
    </source>
</reference>
<evidence type="ECO:0000256" key="4">
    <source>
        <dbReference type="ARBA" id="ARBA00012557"/>
    </source>
</evidence>
<dbReference type="Pfam" id="PF02434">
    <property type="entry name" value="Fringe"/>
    <property type="match status" value="1"/>
</dbReference>
<keyword evidence="9" id="KW-0735">Signal-anchor</keyword>
<evidence type="ECO:0000313" key="14">
    <source>
        <dbReference type="Proteomes" id="UP000799536"/>
    </source>
</evidence>
<accession>A0A9P4JM79</accession>
<evidence type="ECO:0000256" key="2">
    <source>
        <dbReference type="ARBA" id="ARBA00004922"/>
    </source>
</evidence>
<evidence type="ECO:0000256" key="1">
    <source>
        <dbReference type="ARBA" id="ARBA00004606"/>
    </source>
</evidence>
<dbReference type="InterPro" id="IPR003378">
    <property type="entry name" value="Fringe-like_glycosylTrfase"/>
</dbReference>
<dbReference type="Proteomes" id="UP000799536">
    <property type="component" value="Unassembled WGS sequence"/>
</dbReference>
<dbReference type="GO" id="GO:0016263">
    <property type="term" value="F:glycoprotein-N-acetylgalactosamine 3-beta-galactosyltransferase activity"/>
    <property type="evidence" value="ECO:0007669"/>
    <property type="project" value="UniProtKB-EC"/>
</dbReference>
<keyword evidence="7" id="KW-0812">Transmembrane</keyword>
<dbReference type="Gene3D" id="3.90.550.50">
    <property type="match status" value="1"/>
</dbReference>
<dbReference type="EMBL" id="ML994060">
    <property type="protein sequence ID" value="KAF2199714.1"/>
    <property type="molecule type" value="Genomic_DNA"/>
</dbReference>
<dbReference type="GO" id="GO:0016020">
    <property type="term" value="C:membrane"/>
    <property type="evidence" value="ECO:0007669"/>
    <property type="project" value="UniProtKB-SubCell"/>
</dbReference>
<sequence>MVRLFRVRTLLLAVACFIILSFFGTPFLPSLPGRRGYDYLRDLPVAAKTSVDGLCDSIPASAFDNIQVVLKVGTAEVGSMLPTYLGSVLSCIPDPLIFSDHQEKAFGHTIFDALGYIPKEMKADNPDYEIYQEIQNLKKENATLEKNNNGWKLDKYKFLPMMELASALKPQKSWYFFVELDTYVNWENLLRFLQSLNPSKALYIGSPVWPPNKPVFAHGGSGFILSQTALQRLSKHGENFRTHGRAGSHQFGLDMTQECCGDEVLAKVLSNIGITNRGYWPMFNGETPSTVRFGSEQWCEAIVTLHHMHDRDFEDLRRFERDRPTPAKPLMFEELFKMIEPSIAPQVANWTNLSEDVKFSSPDPPAGSVEACHEACLKDKNCVQYVHQKDFCQLGNTIRLGHEKVPEGDIVSTSGWMKDRIETFKRKYSPCKDAHMVHSNP</sequence>
<dbReference type="EC" id="2.4.1.122" evidence="4"/>
<feature type="domain" description="Fringe-like glycosyltransferase" evidence="12">
    <location>
        <begin position="146"/>
        <end position="238"/>
    </location>
</feature>
<name>A0A9P4JM79_9PLEO</name>